<dbReference type="InterPro" id="IPR006665">
    <property type="entry name" value="OmpA-like"/>
</dbReference>
<dbReference type="PRINTS" id="PR01021">
    <property type="entry name" value="OMPADOMAIN"/>
</dbReference>
<feature type="transmembrane region" description="Helical" evidence="4">
    <location>
        <begin position="12"/>
        <end position="30"/>
    </location>
</feature>
<dbReference type="EMBL" id="SJOI01000001">
    <property type="protein sequence ID" value="TCL05605.1"/>
    <property type="molecule type" value="Genomic_DNA"/>
</dbReference>
<gene>
    <name evidence="6" type="ORF">EZJ58_3801</name>
</gene>
<dbReference type="AlphaFoldDB" id="A0A4R1NDG1"/>
<dbReference type="OrthoDB" id="345640at2"/>
<evidence type="ECO:0000313" key="6">
    <source>
        <dbReference type="EMBL" id="TCL05605.1"/>
    </source>
</evidence>
<dbReference type="RefSeq" id="WP_132924352.1">
    <property type="nucleotide sequence ID" value="NZ_SJOI01000001.1"/>
</dbReference>
<protein>
    <submittedName>
        <fullName evidence="6">Outer membrane protein OmpA-like peptidoglycan-associated protein</fullName>
    </submittedName>
</protein>
<dbReference type="PROSITE" id="PS51123">
    <property type="entry name" value="OMPA_2"/>
    <property type="match status" value="1"/>
</dbReference>
<dbReference type="Gene3D" id="3.30.1330.60">
    <property type="entry name" value="OmpA-like domain"/>
    <property type="match status" value="1"/>
</dbReference>
<keyword evidence="2 3" id="KW-0472">Membrane</keyword>
<dbReference type="InterPro" id="IPR006664">
    <property type="entry name" value="OMP_bac"/>
</dbReference>
<dbReference type="Proteomes" id="UP000294555">
    <property type="component" value="Unassembled WGS sequence"/>
</dbReference>
<evidence type="ECO:0000256" key="1">
    <source>
        <dbReference type="ARBA" id="ARBA00004442"/>
    </source>
</evidence>
<proteinExistence type="predicted"/>
<comment type="caution">
    <text evidence="6">The sequence shown here is derived from an EMBL/GenBank/DDBJ whole genome shotgun (WGS) entry which is preliminary data.</text>
</comment>
<comment type="subcellular location">
    <subcellularLocation>
        <location evidence="1">Cell outer membrane</location>
    </subcellularLocation>
</comment>
<accession>A0A4R1NDG1</accession>
<keyword evidence="4" id="KW-1133">Transmembrane helix</keyword>
<organism evidence="6 7">
    <name type="scientific">Sodalis ligni</name>
    <dbReference type="NCBI Taxonomy" id="2697027"/>
    <lineage>
        <taxon>Bacteria</taxon>
        <taxon>Pseudomonadati</taxon>
        <taxon>Pseudomonadota</taxon>
        <taxon>Gammaproteobacteria</taxon>
        <taxon>Enterobacterales</taxon>
        <taxon>Bruguierivoracaceae</taxon>
        <taxon>Sodalis</taxon>
    </lineage>
</organism>
<dbReference type="InterPro" id="IPR050330">
    <property type="entry name" value="Bact_OuterMem_StrucFunc"/>
</dbReference>
<feature type="transmembrane region" description="Helical" evidence="4">
    <location>
        <begin position="321"/>
        <end position="342"/>
    </location>
</feature>
<reference evidence="6 7" key="1">
    <citation type="submission" date="2019-02" db="EMBL/GenBank/DDBJ databases">
        <title>Investigation of anaerobic lignin degradation for improved lignocellulosic biofuels.</title>
        <authorList>
            <person name="Deangelis K."/>
        </authorList>
    </citation>
    <scope>NUCLEOTIDE SEQUENCE [LARGE SCALE GENOMIC DNA]</scope>
    <source>
        <strain evidence="6 7">159R</strain>
    </source>
</reference>
<evidence type="ECO:0000259" key="5">
    <source>
        <dbReference type="PROSITE" id="PS51123"/>
    </source>
</evidence>
<sequence>MPIMTVRMKRGLWLLIGGLTLMLCLGVLPWGMTARFFSGALTLSAVAGAWIICGRKAFPVSAEYQHLLAALPGECSTPIVLVCGDSDDLDRLFGPALVREIPHGCYLRLGAAKELARLTPVLLAQRPACRRQLAAMFFLSPQSHTDQGVLRTILRGWHHELAGMSRNIGHRPPAMICLFLNGKDGPWYFCPTEGALGIIGELAASGQETEDGLSIKSGGEPIHHLPQIIEAQALLAWYRDTLMAEKPADKYGCPHRVQSDLAVRFTSMPVLSGNVWQRHLAARTLLRPVSFSSARETSLPFPDPLLWMLPRPQGPTACRRAMAWGMAVLTGYCLAALCIVAWNNQRLLIRVAADLQRYHNIPPSAHGPKASALTVLVNDAKELELYHRQGTPLRLGLGLYSGTSLYAGLLAAIDGYMPPLFVSDAPQPHAPGPQTLNLNSLSLFNAGSASLKPEATKVLVAALMDIKAQPGWLIVVAGHTDDTGSHRRNQDLSLARAEAVRDWLRTMGNIPSGCFAVQGHGSARPIAGNDTVAGRAANRRVDIRLIPEPGACQPVAGIQAPPLRQ</sequence>
<evidence type="ECO:0000313" key="7">
    <source>
        <dbReference type="Proteomes" id="UP000294555"/>
    </source>
</evidence>
<dbReference type="PANTHER" id="PTHR30329:SF20">
    <property type="entry name" value="EXPORTED PROTEIN"/>
    <property type="match status" value="1"/>
</dbReference>
<name>A0A4R1NDG1_9GAMM</name>
<dbReference type="Pfam" id="PF00691">
    <property type="entry name" value="OmpA"/>
    <property type="match status" value="1"/>
</dbReference>
<feature type="domain" description="OmpA-like" evidence="5">
    <location>
        <begin position="431"/>
        <end position="549"/>
    </location>
</feature>
<evidence type="ECO:0000256" key="2">
    <source>
        <dbReference type="ARBA" id="ARBA00023136"/>
    </source>
</evidence>
<keyword evidence="7" id="KW-1185">Reference proteome</keyword>
<keyword evidence="4" id="KW-0812">Transmembrane</keyword>
<evidence type="ECO:0000256" key="4">
    <source>
        <dbReference type="SAM" id="Phobius"/>
    </source>
</evidence>
<dbReference type="SUPFAM" id="SSF103088">
    <property type="entry name" value="OmpA-like"/>
    <property type="match status" value="1"/>
</dbReference>
<evidence type="ECO:0000256" key="3">
    <source>
        <dbReference type="PROSITE-ProRule" id="PRU00473"/>
    </source>
</evidence>
<dbReference type="InterPro" id="IPR036737">
    <property type="entry name" value="OmpA-like_sf"/>
</dbReference>
<dbReference type="GO" id="GO:0009279">
    <property type="term" value="C:cell outer membrane"/>
    <property type="evidence" value="ECO:0007669"/>
    <property type="project" value="UniProtKB-SubCell"/>
</dbReference>
<dbReference type="PANTHER" id="PTHR30329">
    <property type="entry name" value="STATOR ELEMENT OF FLAGELLAR MOTOR COMPLEX"/>
    <property type="match status" value="1"/>
</dbReference>
<dbReference type="CDD" id="cd07185">
    <property type="entry name" value="OmpA_C-like"/>
    <property type="match status" value="1"/>
</dbReference>